<dbReference type="AlphaFoldDB" id="A0A4V3FK88"/>
<evidence type="ECO:0000256" key="1">
    <source>
        <dbReference type="SAM" id="MobiDB-lite"/>
    </source>
</evidence>
<dbReference type="RefSeq" id="WP_166678588.1">
    <property type="nucleotide sequence ID" value="NZ_SOCE01000001.1"/>
</dbReference>
<reference evidence="3 4" key="1">
    <citation type="submission" date="2019-03" db="EMBL/GenBank/DDBJ databases">
        <title>Genomic Encyclopedia of Type Strains, Phase III (KMG-III): the genomes of soil and plant-associated and newly described type strains.</title>
        <authorList>
            <person name="Whitman W."/>
        </authorList>
    </citation>
    <scope>NUCLEOTIDE SEQUENCE [LARGE SCALE GENOMIC DNA]</scope>
    <source>
        <strain evidence="3 4">VKM Ac-2575</strain>
    </source>
</reference>
<dbReference type="PROSITE" id="PS51257">
    <property type="entry name" value="PROKAR_LIPOPROTEIN"/>
    <property type="match status" value="1"/>
</dbReference>
<feature type="chain" id="PRO_5038466222" description="Lipoprotein" evidence="2">
    <location>
        <begin position="22"/>
        <end position="461"/>
    </location>
</feature>
<dbReference type="Proteomes" id="UP000295151">
    <property type="component" value="Unassembled WGS sequence"/>
</dbReference>
<proteinExistence type="predicted"/>
<evidence type="ECO:0000313" key="4">
    <source>
        <dbReference type="Proteomes" id="UP000295151"/>
    </source>
</evidence>
<dbReference type="EMBL" id="SOCE01000001">
    <property type="protein sequence ID" value="TDU89273.1"/>
    <property type="molecule type" value="Genomic_DNA"/>
</dbReference>
<keyword evidence="2" id="KW-0732">Signal</keyword>
<evidence type="ECO:0000256" key="2">
    <source>
        <dbReference type="SAM" id="SignalP"/>
    </source>
</evidence>
<gene>
    <name evidence="3" type="ORF">EV138_2835</name>
</gene>
<organism evidence="3 4">
    <name type="scientific">Kribbella voronezhensis</name>
    <dbReference type="NCBI Taxonomy" id="2512212"/>
    <lineage>
        <taxon>Bacteria</taxon>
        <taxon>Bacillati</taxon>
        <taxon>Actinomycetota</taxon>
        <taxon>Actinomycetes</taxon>
        <taxon>Propionibacteriales</taxon>
        <taxon>Kribbellaceae</taxon>
        <taxon>Kribbella</taxon>
    </lineage>
</organism>
<accession>A0A4V3FK88</accession>
<feature type="signal peptide" evidence="2">
    <location>
        <begin position="1"/>
        <end position="21"/>
    </location>
</feature>
<evidence type="ECO:0008006" key="5">
    <source>
        <dbReference type="Google" id="ProtNLM"/>
    </source>
</evidence>
<sequence>MKMRAGLALTAGLVLVSGCGASGLETGAGTVEKKTAEAFLTTAESTWHRQVDDESNKNLSAEARCYFVTGADGNKSLGTVACGPLRRLGSAERQVWDVARIETTGADKPGLELPEDEPWKLSQVRPDNSELWRPDNKKAADDADALAAPPAPAAPAGLTEVSDKSQTLDLEPAGDKLVVPDGTLTLKGIATPETIGSGAEVRAPASGEKFIAAVFGTAPTMDPLTGRELVDPASGDAKAVATKWTVTVGGQQRPVDIFPDAAGSAVVPERTLIASVPKDAAEVLLTATNGPVVQTLSLATGKRTSTTAAAFYRTGTMATLNKSVPAKSITLGYSFRSKFSYSLGRAALMPWDPAAGWAPDGQTWIRVELKSSLEYTFLQYDKSWADPMLTATADGTSVGRSAGVNSPEADIIAIAVPAGARSIQLKAQPRLNFTSNSFSPHNSPKSGTAVYPPLTATATFN</sequence>
<name>A0A4V3FK88_9ACTN</name>
<protein>
    <recommendedName>
        <fullName evidence="5">Lipoprotein</fullName>
    </recommendedName>
</protein>
<feature type="compositionally biased region" description="Basic and acidic residues" evidence="1">
    <location>
        <begin position="127"/>
        <end position="141"/>
    </location>
</feature>
<evidence type="ECO:0000313" key="3">
    <source>
        <dbReference type="EMBL" id="TDU89273.1"/>
    </source>
</evidence>
<keyword evidence="4" id="KW-1185">Reference proteome</keyword>
<feature type="region of interest" description="Disordered" evidence="1">
    <location>
        <begin position="106"/>
        <end position="165"/>
    </location>
</feature>
<comment type="caution">
    <text evidence="3">The sequence shown here is derived from an EMBL/GenBank/DDBJ whole genome shotgun (WGS) entry which is preliminary data.</text>
</comment>